<dbReference type="InterPro" id="IPR006426">
    <property type="entry name" value="Asn_synth_AEB"/>
</dbReference>
<proteinExistence type="inferred from homology"/>
<dbReference type="Pfam" id="PF13537">
    <property type="entry name" value="GATase_7"/>
    <property type="match status" value="1"/>
</dbReference>
<dbReference type="GO" id="GO:0004066">
    <property type="term" value="F:asparagine synthase (glutamine-hydrolyzing) activity"/>
    <property type="evidence" value="ECO:0007669"/>
    <property type="project" value="UniProtKB-EC"/>
</dbReference>
<dbReference type="SUPFAM" id="SSF52402">
    <property type="entry name" value="Adenine nucleotide alpha hydrolases-like"/>
    <property type="match status" value="1"/>
</dbReference>
<evidence type="ECO:0000256" key="6">
    <source>
        <dbReference type="ARBA" id="ARBA00022962"/>
    </source>
</evidence>
<keyword evidence="8" id="KW-0028">Amino-acid biosynthesis</keyword>
<reference evidence="12 13" key="1">
    <citation type="submission" date="2017-07" db="EMBL/GenBank/DDBJ databases">
        <title>Mechanisms for carbon and nitrogen cycling indicate functional differentiation within the Candidate Phyla Radiation.</title>
        <authorList>
            <person name="Danczak R.E."/>
            <person name="Johnston M.D."/>
            <person name="Kenah C."/>
            <person name="Slattery M."/>
            <person name="Wrighton K.C."/>
            <person name="Wilkins M.J."/>
        </authorList>
    </citation>
    <scope>NUCLEOTIDE SEQUENCE [LARGE SCALE GENOMIC DNA]</scope>
    <source>
        <strain evidence="12">Licking1014_85</strain>
    </source>
</reference>
<dbReference type="CDD" id="cd00712">
    <property type="entry name" value="AsnB"/>
    <property type="match status" value="1"/>
</dbReference>
<dbReference type="Gene3D" id="3.40.50.620">
    <property type="entry name" value="HUPs"/>
    <property type="match status" value="1"/>
</dbReference>
<dbReference type="Proteomes" id="UP000315589">
    <property type="component" value="Unassembled WGS sequence"/>
</dbReference>
<dbReference type="GO" id="GO:0006529">
    <property type="term" value="P:asparagine biosynthetic process"/>
    <property type="evidence" value="ECO:0007669"/>
    <property type="project" value="UniProtKB-KW"/>
</dbReference>
<feature type="binding site" evidence="9">
    <location>
        <position position="100"/>
    </location>
    <ligand>
        <name>L-glutamine</name>
        <dbReference type="ChEBI" id="CHEBI:58359"/>
    </ligand>
</feature>
<dbReference type="InterPro" id="IPR051786">
    <property type="entry name" value="ASN_synthetase/amidase"/>
</dbReference>
<dbReference type="PIRSF" id="PIRSF001589">
    <property type="entry name" value="Asn_synthetase_glu-h"/>
    <property type="match status" value="1"/>
</dbReference>
<name>A0A554LHM6_9BACT</name>
<dbReference type="InterPro" id="IPR014729">
    <property type="entry name" value="Rossmann-like_a/b/a_fold"/>
</dbReference>
<evidence type="ECO:0000256" key="2">
    <source>
        <dbReference type="ARBA" id="ARBA00005752"/>
    </source>
</evidence>
<dbReference type="AlphaFoldDB" id="A0A554LHM6"/>
<keyword evidence="6 8" id="KW-0315">Glutamine amidotransferase</keyword>
<evidence type="ECO:0000256" key="8">
    <source>
        <dbReference type="PIRSR" id="PIRSR001589-1"/>
    </source>
</evidence>
<evidence type="ECO:0000256" key="9">
    <source>
        <dbReference type="PIRSR" id="PIRSR001589-2"/>
    </source>
</evidence>
<organism evidence="12 13">
    <name type="scientific">Candidatus Berkelbacteria bacterium Licking1014_85</name>
    <dbReference type="NCBI Taxonomy" id="2017148"/>
    <lineage>
        <taxon>Bacteria</taxon>
        <taxon>Candidatus Berkelbacteria</taxon>
    </lineage>
</organism>
<comment type="pathway">
    <text evidence="1">Amino-acid biosynthesis; L-asparagine biosynthesis; L-asparagine from L-aspartate (L-Gln route): step 1/1.</text>
</comment>
<keyword evidence="8" id="KW-0061">Asparagine biosynthesis</keyword>
<comment type="caution">
    <text evidence="12">The sequence shown here is derived from an EMBL/GenBank/DDBJ whole genome shotgun (WGS) entry which is preliminary data.</text>
</comment>
<dbReference type="InterPro" id="IPR033738">
    <property type="entry name" value="AsnB_N"/>
</dbReference>
<keyword evidence="5 9" id="KW-0067">ATP-binding</keyword>
<comment type="similarity">
    <text evidence="2">Belongs to the asparagine synthetase family.</text>
</comment>
<feature type="domain" description="Glutamine amidotransferase type-2" evidence="11">
    <location>
        <begin position="2"/>
        <end position="213"/>
    </location>
</feature>
<keyword evidence="4 9" id="KW-0547">Nucleotide-binding</keyword>
<feature type="active site" description="For GATase activity" evidence="8">
    <location>
        <position position="2"/>
    </location>
</feature>
<dbReference type="NCBIfam" id="TIGR01536">
    <property type="entry name" value="asn_synth_AEB"/>
    <property type="match status" value="1"/>
</dbReference>
<dbReference type="Pfam" id="PF00733">
    <property type="entry name" value="Asn_synthase"/>
    <property type="match status" value="1"/>
</dbReference>
<dbReference type="PROSITE" id="PS51278">
    <property type="entry name" value="GATASE_TYPE_2"/>
    <property type="match status" value="1"/>
</dbReference>
<accession>A0A554LHM6</accession>
<feature type="site" description="Important for beta-aspartyl-AMP intermediate formation" evidence="10">
    <location>
        <position position="365"/>
    </location>
</feature>
<evidence type="ECO:0000313" key="12">
    <source>
        <dbReference type="EMBL" id="TSC92347.1"/>
    </source>
</evidence>
<evidence type="ECO:0000259" key="11">
    <source>
        <dbReference type="PROSITE" id="PS51278"/>
    </source>
</evidence>
<evidence type="ECO:0000256" key="5">
    <source>
        <dbReference type="ARBA" id="ARBA00022840"/>
    </source>
</evidence>
<dbReference type="PANTHER" id="PTHR43284:SF1">
    <property type="entry name" value="ASPARAGINE SYNTHETASE"/>
    <property type="match status" value="1"/>
</dbReference>
<protein>
    <recommendedName>
        <fullName evidence="3">asparagine synthase (glutamine-hydrolyzing)</fullName>
        <ecNumber evidence="3">6.3.5.4</ecNumber>
    </recommendedName>
</protein>
<dbReference type="InterPro" id="IPR017932">
    <property type="entry name" value="GATase_2_dom"/>
</dbReference>
<gene>
    <name evidence="12" type="ORF">CEN91_487</name>
</gene>
<evidence type="ECO:0000256" key="4">
    <source>
        <dbReference type="ARBA" id="ARBA00022741"/>
    </source>
</evidence>
<dbReference type="Gene3D" id="3.60.20.10">
    <property type="entry name" value="Glutamine Phosphoribosylpyrophosphate, subunit 1, domain 1"/>
    <property type="match status" value="1"/>
</dbReference>
<evidence type="ECO:0000256" key="3">
    <source>
        <dbReference type="ARBA" id="ARBA00012737"/>
    </source>
</evidence>
<dbReference type="InterPro" id="IPR001962">
    <property type="entry name" value="Asn_synthase"/>
</dbReference>
<evidence type="ECO:0000313" key="13">
    <source>
        <dbReference type="Proteomes" id="UP000315589"/>
    </source>
</evidence>
<evidence type="ECO:0000256" key="10">
    <source>
        <dbReference type="PIRSR" id="PIRSR001589-3"/>
    </source>
</evidence>
<sequence>MCGIAGIYNLNKKEIGENELKPLIDALKHRGPDGRGFFIKDNLGLAHCRLAIVGIGENGNQPLSNEDNSIWLVCNGEVYNFKKLREQLQKRNHRFKTLSDNEVILHLYEEEGLGFIEKISGMFAFAIWDKRKQMLILGRDRLGIKPLYYCHKNDKLIFASEIKGILAHADFKKELNYEFFKFYFFHNSIPAPHTPFKHIVSLPPAHLAVYNRKGLVKEIRYWQPEFRTDDTITERQALDEFSSRLRESVRNCLPEEVDAGIAMSGGIDSNVLLALAAESAKKPVKTFSCSFVDDIEDKRSEISVVEKLVKYFKADYLPLSLSPKELPEKIDKIVGSLDMPVCSFAIDYYLTEKIKGKAKIILTGDGTEELFGKYWNHRLAQSMAHILEYCQPEKERKMMENQLLRKYCEILPQRAFQFSAIYNFLESDKDDLFRKNIADLFGKQERVDEFIYKNYFNDKTKDFLNKILEADLQHFLFDHSLNVIDKLSMSNSIEIRVPYLEYKLVEYLAKIPVRFKMKAGATKYLLRRFAEQVLPGGMAFSSRTGVTGPPLRRWLTFHLEDYVKDVLAPRRVKKNGFLNPVFVKNIINEHYHLKKYPQYFKSDNIDTLSSDHTIKLWKLILFQIWWEKYSP</sequence>
<evidence type="ECO:0000256" key="7">
    <source>
        <dbReference type="ARBA" id="ARBA00048741"/>
    </source>
</evidence>
<dbReference type="EC" id="6.3.5.4" evidence="3"/>
<dbReference type="CDD" id="cd01991">
    <property type="entry name" value="Asn_synthase_B_C"/>
    <property type="match status" value="1"/>
</dbReference>
<dbReference type="GO" id="GO:0005524">
    <property type="term" value="F:ATP binding"/>
    <property type="evidence" value="ECO:0007669"/>
    <property type="project" value="UniProtKB-KW"/>
</dbReference>
<dbReference type="InterPro" id="IPR029055">
    <property type="entry name" value="Ntn_hydrolases_N"/>
</dbReference>
<dbReference type="EMBL" id="VMGI01000070">
    <property type="protein sequence ID" value="TSC92347.1"/>
    <property type="molecule type" value="Genomic_DNA"/>
</dbReference>
<evidence type="ECO:0000256" key="1">
    <source>
        <dbReference type="ARBA" id="ARBA00005187"/>
    </source>
</evidence>
<comment type="catalytic activity">
    <reaction evidence="7">
        <text>L-aspartate + L-glutamine + ATP + H2O = L-asparagine + L-glutamate + AMP + diphosphate + H(+)</text>
        <dbReference type="Rhea" id="RHEA:12228"/>
        <dbReference type="ChEBI" id="CHEBI:15377"/>
        <dbReference type="ChEBI" id="CHEBI:15378"/>
        <dbReference type="ChEBI" id="CHEBI:29985"/>
        <dbReference type="ChEBI" id="CHEBI:29991"/>
        <dbReference type="ChEBI" id="CHEBI:30616"/>
        <dbReference type="ChEBI" id="CHEBI:33019"/>
        <dbReference type="ChEBI" id="CHEBI:58048"/>
        <dbReference type="ChEBI" id="CHEBI:58359"/>
        <dbReference type="ChEBI" id="CHEBI:456215"/>
        <dbReference type="EC" id="6.3.5.4"/>
    </reaction>
</comment>
<dbReference type="SUPFAM" id="SSF56235">
    <property type="entry name" value="N-terminal nucleophile aminohydrolases (Ntn hydrolases)"/>
    <property type="match status" value="1"/>
</dbReference>
<dbReference type="GO" id="GO:0005829">
    <property type="term" value="C:cytosol"/>
    <property type="evidence" value="ECO:0007669"/>
    <property type="project" value="TreeGrafter"/>
</dbReference>
<dbReference type="PANTHER" id="PTHR43284">
    <property type="entry name" value="ASPARAGINE SYNTHETASE (GLUTAMINE-HYDROLYZING)"/>
    <property type="match status" value="1"/>
</dbReference>